<evidence type="ECO:0000259" key="2">
    <source>
        <dbReference type="Pfam" id="PF20233"/>
    </source>
</evidence>
<protein>
    <recommendedName>
        <fullName evidence="2">DUF6590 domain-containing protein</fullName>
    </recommendedName>
</protein>
<feature type="region of interest" description="Disordered" evidence="1">
    <location>
        <begin position="22"/>
        <end position="65"/>
    </location>
</feature>
<evidence type="ECO:0000313" key="3">
    <source>
        <dbReference type="EMBL" id="KAK5173558.1"/>
    </source>
</evidence>
<feature type="domain" description="DUF6590" evidence="2">
    <location>
        <begin position="204"/>
        <end position="319"/>
    </location>
</feature>
<proteinExistence type="predicted"/>
<comment type="caution">
    <text evidence="3">The sequence shown here is derived from an EMBL/GenBank/DDBJ whole genome shotgun (WGS) entry which is preliminary data.</text>
</comment>
<reference evidence="3 4" key="1">
    <citation type="submission" date="2023-08" db="EMBL/GenBank/DDBJ databases">
        <title>Black Yeasts Isolated from many extreme environments.</title>
        <authorList>
            <person name="Coleine C."/>
            <person name="Stajich J.E."/>
            <person name="Selbmann L."/>
        </authorList>
    </citation>
    <scope>NUCLEOTIDE SEQUENCE [LARGE SCALE GENOMIC DNA]</scope>
    <source>
        <strain evidence="3 4">CCFEE 5935</strain>
    </source>
</reference>
<feature type="region of interest" description="Disordered" evidence="1">
    <location>
        <begin position="388"/>
        <end position="429"/>
    </location>
</feature>
<evidence type="ECO:0000313" key="4">
    <source>
        <dbReference type="Proteomes" id="UP001337655"/>
    </source>
</evidence>
<dbReference type="Proteomes" id="UP001337655">
    <property type="component" value="Unassembled WGS sequence"/>
</dbReference>
<dbReference type="Pfam" id="PF20233">
    <property type="entry name" value="DUF6590"/>
    <property type="match status" value="1"/>
</dbReference>
<feature type="compositionally biased region" description="Basic and acidic residues" evidence="1">
    <location>
        <begin position="344"/>
        <end position="367"/>
    </location>
</feature>
<evidence type="ECO:0000256" key="1">
    <source>
        <dbReference type="SAM" id="MobiDB-lite"/>
    </source>
</evidence>
<organism evidence="3 4">
    <name type="scientific">Saxophila tyrrhenica</name>
    <dbReference type="NCBI Taxonomy" id="1690608"/>
    <lineage>
        <taxon>Eukaryota</taxon>
        <taxon>Fungi</taxon>
        <taxon>Dikarya</taxon>
        <taxon>Ascomycota</taxon>
        <taxon>Pezizomycotina</taxon>
        <taxon>Dothideomycetes</taxon>
        <taxon>Dothideomycetidae</taxon>
        <taxon>Mycosphaerellales</taxon>
        <taxon>Extremaceae</taxon>
        <taxon>Saxophila</taxon>
    </lineage>
</organism>
<dbReference type="InterPro" id="IPR046497">
    <property type="entry name" value="DUF6590"/>
</dbReference>
<dbReference type="GeneID" id="89923586"/>
<feature type="compositionally biased region" description="Acidic residues" evidence="1">
    <location>
        <begin position="400"/>
        <end position="429"/>
    </location>
</feature>
<dbReference type="EMBL" id="JAVRRT010000003">
    <property type="protein sequence ID" value="KAK5173558.1"/>
    <property type="molecule type" value="Genomic_DNA"/>
</dbReference>
<name>A0AAV9PMN8_9PEZI</name>
<gene>
    <name evidence="3" type="ORF">LTR77_002239</name>
</gene>
<feature type="compositionally biased region" description="Low complexity" evidence="1">
    <location>
        <begin position="38"/>
        <end position="52"/>
    </location>
</feature>
<sequence length="429" mass="48694">MAPRRDEDSSSQWPRWSKSRRCWVDRNGRPVPPPQADGSSVVGSRHASSSARDTSRAQDPSELSHQLRKKLVVHQPLSGLFSLSRHVHYSGFENKLIPEASGMVTNGGNPEGFESMDWDINIGPIHIHIRFSFRPWNEARSEAIGSSQAIQGILECSDARMPAGFRKASRERLPQGCVFGVPWPTRRQMRNPMAGASLELDEPESRLFVVVRSGNDFHVLLIADRRYDNEQPTHSEVKPRGMIYTGQHAPEPLADEVPQRLPNGRVTSFPQPLRLTLDDRNARIPSTLRVDYTQIYVITEGVPVRRLGKAHQDHADILQHNFQYFRRAATQQTQEPRAATQHTTRRDSVVAGSSRERSQTEQSRNEDLARRLREMELRDPAKYREVVLALRNRAQQAQADTDDDENDDDDDDGDDDDENDDDDDDGDDD</sequence>
<dbReference type="AlphaFoldDB" id="A0AAV9PMN8"/>
<keyword evidence="4" id="KW-1185">Reference proteome</keyword>
<accession>A0AAV9PMN8</accession>
<feature type="region of interest" description="Disordered" evidence="1">
    <location>
        <begin position="329"/>
        <end position="367"/>
    </location>
</feature>
<dbReference type="RefSeq" id="XP_064662253.1">
    <property type="nucleotide sequence ID" value="XM_064799498.1"/>
</dbReference>